<organism evidence="1 2">
    <name type="scientific">Pythium oligandrum</name>
    <name type="common">Mycoparasitic fungus</name>
    <dbReference type="NCBI Taxonomy" id="41045"/>
    <lineage>
        <taxon>Eukaryota</taxon>
        <taxon>Sar</taxon>
        <taxon>Stramenopiles</taxon>
        <taxon>Oomycota</taxon>
        <taxon>Peronosporomycetes</taxon>
        <taxon>Pythiales</taxon>
        <taxon>Pythiaceae</taxon>
        <taxon>Pythium</taxon>
    </lineage>
</organism>
<proteinExistence type="predicted"/>
<accession>A0A8K1CPR0</accession>
<comment type="caution">
    <text evidence="1">The sequence shown here is derived from an EMBL/GenBank/DDBJ whole genome shotgun (WGS) entry which is preliminary data.</text>
</comment>
<keyword evidence="2" id="KW-1185">Reference proteome</keyword>
<dbReference type="EMBL" id="SPLM01000004">
    <property type="protein sequence ID" value="TMW67551.1"/>
    <property type="molecule type" value="Genomic_DNA"/>
</dbReference>
<protein>
    <submittedName>
        <fullName evidence="1">Uncharacterized protein</fullName>
    </submittedName>
</protein>
<dbReference type="Proteomes" id="UP000794436">
    <property type="component" value="Unassembled WGS sequence"/>
</dbReference>
<reference evidence="1" key="1">
    <citation type="submission" date="2019-03" db="EMBL/GenBank/DDBJ databases">
        <title>Long read genome sequence of the mycoparasitic Pythium oligandrum ATCC 38472 isolated from sugarbeet rhizosphere.</title>
        <authorList>
            <person name="Gaulin E."/>
        </authorList>
    </citation>
    <scope>NUCLEOTIDE SEQUENCE</scope>
    <source>
        <strain evidence="1">ATCC 38472_TT</strain>
    </source>
</reference>
<evidence type="ECO:0000313" key="2">
    <source>
        <dbReference type="Proteomes" id="UP000794436"/>
    </source>
</evidence>
<name>A0A8K1CPR0_PYTOL</name>
<sequence length="208" mass="23965">MGLEEFQSHYMFTPYFKLKITETQTEKALDWKKTWRHLFAYEGQDASFRANHKQILKQFEEYQLELTTFPGIDIELDVKPPRKLTPEKQLEYLKALTTVVSEAVSHSAKAEKDHPMRPRFNIDAIYLDIGDLHIRHDIVQQLQELLALNVTIKKLTIQPTVTPEKSGPQLWRSAWAALLFTICGHPGASVKPGKPIEHLHLVQPSLSE</sequence>
<evidence type="ECO:0000313" key="1">
    <source>
        <dbReference type="EMBL" id="TMW67551.1"/>
    </source>
</evidence>
<dbReference type="AlphaFoldDB" id="A0A8K1CPR0"/>
<gene>
    <name evidence="1" type="ORF">Poli38472_011171</name>
</gene>